<keyword evidence="1 8" id="KW-1003">Cell membrane</keyword>
<evidence type="ECO:0000256" key="3">
    <source>
        <dbReference type="ARBA" id="ARBA00022618"/>
    </source>
</evidence>
<dbReference type="InterPro" id="IPR036765">
    <property type="entry name" value="ZipA_FtsZ-bd_C_sf"/>
</dbReference>
<gene>
    <name evidence="8 12" type="primary">zipA</name>
    <name evidence="12" type="ORF">Atep_22340</name>
</gene>
<keyword evidence="6 8" id="KW-0472">Membrane</keyword>
<evidence type="ECO:0000256" key="2">
    <source>
        <dbReference type="ARBA" id="ARBA00022519"/>
    </source>
</evidence>
<evidence type="ECO:0000313" key="12">
    <source>
        <dbReference type="EMBL" id="BCU07557.1"/>
    </source>
</evidence>
<evidence type="ECO:0000256" key="1">
    <source>
        <dbReference type="ARBA" id="ARBA00022475"/>
    </source>
</evidence>
<evidence type="ECO:0000256" key="8">
    <source>
        <dbReference type="HAMAP-Rule" id="MF_00509"/>
    </source>
</evidence>
<feature type="transmembrane region" description="Helical" evidence="8">
    <location>
        <begin position="6"/>
        <end position="24"/>
    </location>
</feature>
<sequence length="290" mass="33383">MDASTIRLILIVVGAILIVALYLWERHRERRDDYHGDYENDYLIEEVGADEPYGVRPNRREPVLDRYDDEEPPVTKPSRPAKSWPRSRTSPEPEAESRVEREPMPEDSVDSEEPKPLKTSKAPKPPKNQEPPPPAPKSPKRRKVSVPDPLLIQLTVSARRYPFKGPEIMDVAASCGLYPGEMDIFHCLDEFEDEIRVYFSMANMVKPGRFPFDDMEEFSTPGLVLFAQLEGDPEDMTILDEMVATARKLAMSLNGDVLDETRRPLTVKKEEELRQAVLDNELRWKRTPRR</sequence>
<dbReference type="SMART" id="SM00771">
    <property type="entry name" value="ZipA_C"/>
    <property type="match status" value="1"/>
</dbReference>
<dbReference type="PANTHER" id="PTHR38685:SF1">
    <property type="entry name" value="CELL DIVISION PROTEIN ZIPA"/>
    <property type="match status" value="1"/>
</dbReference>
<feature type="compositionally biased region" description="Basic and acidic residues" evidence="10">
    <location>
        <begin position="89"/>
        <end position="104"/>
    </location>
</feature>
<comment type="function">
    <text evidence="8 9">Essential cell division protein that stabilizes the FtsZ protofilaments by cross-linking them and that serves as a cytoplasmic membrane anchor for the Z ring. Also required for the recruitment to the septal ring of downstream cell division proteins.</text>
</comment>
<comment type="subunit">
    <text evidence="8">Interacts with FtsZ via their C-terminal domains.</text>
</comment>
<evidence type="ECO:0000313" key="13">
    <source>
        <dbReference type="Proteomes" id="UP000680679"/>
    </source>
</evidence>
<evidence type="ECO:0000256" key="6">
    <source>
        <dbReference type="ARBA" id="ARBA00023136"/>
    </source>
</evidence>
<feature type="compositionally biased region" description="Pro residues" evidence="10">
    <location>
        <begin position="123"/>
        <end position="137"/>
    </location>
</feature>
<comment type="similarity">
    <text evidence="8 9">Belongs to the ZipA family.</text>
</comment>
<keyword evidence="3 8" id="KW-0132">Cell division</keyword>
<dbReference type="Proteomes" id="UP000680679">
    <property type="component" value="Chromosome"/>
</dbReference>
<dbReference type="SUPFAM" id="SSF64383">
    <property type="entry name" value="Cell-division protein ZipA, C-terminal domain"/>
    <property type="match status" value="1"/>
</dbReference>
<evidence type="ECO:0000256" key="9">
    <source>
        <dbReference type="RuleBase" id="RU003612"/>
    </source>
</evidence>
<organism evidence="12 13">
    <name type="scientific">Allochromatium tepidum</name>
    <dbReference type="NCBI Taxonomy" id="553982"/>
    <lineage>
        <taxon>Bacteria</taxon>
        <taxon>Pseudomonadati</taxon>
        <taxon>Pseudomonadota</taxon>
        <taxon>Gammaproteobacteria</taxon>
        <taxon>Chromatiales</taxon>
        <taxon>Chromatiaceae</taxon>
        <taxon>Allochromatium</taxon>
    </lineage>
</organism>
<comment type="subcellular location">
    <subcellularLocation>
        <location evidence="8">Cell inner membrane</location>
        <topology evidence="8">Single-pass type I membrane protein</topology>
    </subcellularLocation>
    <text evidence="8">Localizes to the Z ring in an FtsZ-dependent manner.</text>
</comment>
<evidence type="ECO:0000256" key="5">
    <source>
        <dbReference type="ARBA" id="ARBA00022989"/>
    </source>
</evidence>
<accession>A0ABN6GCH1</accession>
<dbReference type="HAMAP" id="MF_00509">
    <property type="entry name" value="ZipA"/>
    <property type="match status" value="1"/>
</dbReference>
<keyword evidence="5 8" id="KW-1133">Transmembrane helix</keyword>
<keyword evidence="7 8" id="KW-0131">Cell cycle</keyword>
<dbReference type="Pfam" id="PF04354">
    <property type="entry name" value="ZipA_C"/>
    <property type="match status" value="1"/>
</dbReference>
<dbReference type="EMBL" id="AP024563">
    <property type="protein sequence ID" value="BCU07557.1"/>
    <property type="molecule type" value="Genomic_DNA"/>
</dbReference>
<evidence type="ECO:0000259" key="11">
    <source>
        <dbReference type="SMART" id="SM00771"/>
    </source>
</evidence>
<proteinExistence type="inferred from homology"/>
<dbReference type="GO" id="GO:0051301">
    <property type="term" value="P:cell division"/>
    <property type="evidence" value="ECO:0007669"/>
    <property type="project" value="UniProtKB-KW"/>
</dbReference>
<reference evidence="12 13" key="1">
    <citation type="submission" date="2021-04" db="EMBL/GenBank/DDBJ databases">
        <title>Complete genome sequencing of Allochromatium tepidum strain NZ.</title>
        <authorList>
            <person name="Tsukatani Y."/>
            <person name="Mori H."/>
        </authorList>
    </citation>
    <scope>NUCLEOTIDE SEQUENCE [LARGE SCALE GENOMIC DNA]</scope>
    <source>
        <strain evidence="12 13">NZ</strain>
    </source>
</reference>
<dbReference type="PANTHER" id="PTHR38685">
    <property type="entry name" value="CELL DIVISION PROTEIN ZIPA"/>
    <property type="match status" value="1"/>
</dbReference>
<evidence type="ECO:0000256" key="4">
    <source>
        <dbReference type="ARBA" id="ARBA00022692"/>
    </source>
</evidence>
<dbReference type="Gene3D" id="3.30.1400.10">
    <property type="entry name" value="ZipA, C-terminal FtsZ-binding domain"/>
    <property type="match status" value="1"/>
</dbReference>
<dbReference type="InterPro" id="IPR011919">
    <property type="entry name" value="Cell_div_ZipA"/>
</dbReference>
<feature type="region of interest" description="Disordered" evidence="10">
    <location>
        <begin position="52"/>
        <end position="148"/>
    </location>
</feature>
<evidence type="ECO:0000256" key="7">
    <source>
        <dbReference type="ARBA" id="ARBA00023306"/>
    </source>
</evidence>
<keyword evidence="2 8" id="KW-0997">Cell inner membrane</keyword>
<name>A0ABN6GCH1_9GAMM</name>
<feature type="domain" description="ZipA C-terminal FtsZ-binding" evidence="11">
    <location>
        <begin position="148"/>
        <end position="277"/>
    </location>
</feature>
<dbReference type="InterPro" id="IPR007449">
    <property type="entry name" value="ZipA_FtsZ-bd_C"/>
</dbReference>
<keyword evidence="4 8" id="KW-0812">Transmembrane</keyword>
<dbReference type="NCBIfam" id="TIGR02205">
    <property type="entry name" value="septum_zipA"/>
    <property type="match status" value="1"/>
</dbReference>
<protein>
    <recommendedName>
        <fullName evidence="8 9">Cell division protein ZipA</fullName>
    </recommendedName>
</protein>
<evidence type="ECO:0000256" key="10">
    <source>
        <dbReference type="SAM" id="MobiDB-lite"/>
    </source>
</evidence>
<keyword evidence="13" id="KW-1185">Reference proteome</keyword>
<dbReference type="RefSeq" id="WP_213378654.1">
    <property type="nucleotide sequence ID" value="NZ_AP024563.1"/>
</dbReference>